<dbReference type="Gene3D" id="3.40.50.300">
    <property type="entry name" value="P-loop containing nucleotide triphosphate hydrolases"/>
    <property type="match status" value="3"/>
</dbReference>
<proteinExistence type="predicted"/>
<feature type="compositionally biased region" description="Low complexity" evidence="4">
    <location>
        <begin position="227"/>
        <end position="244"/>
    </location>
</feature>
<keyword evidence="6" id="KW-0378">Hydrolase</keyword>
<evidence type="ECO:0000256" key="4">
    <source>
        <dbReference type="SAM" id="MobiDB-lite"/>
    </source>
</evidence>
<dbReference type="InterPro" id="IPR050611">
    <property type="entry name" value="ABCF"/>
</dbReference>
<dbReference type="Proteomes" id="UP000294933">
    <property type="component" value="Unassembled WGS sequence"/>
</dbReference>
<feature type="domain" description="ABC transporter" evidence="5">
    <location>
        <begin position="84"/>
        <end position="451"/>
    </location>
</feature>
<evidence type="ECO:0000259" key="5">
    <source>
        <dbReference type="PROSITE" id="PS50893"/>
    </source>
</evidence>
<feature type="compositionally biased region" description="Basic and acidic residues" evidence="4">
    <location>
        <begin position="470"/>
        <end position="484"/>
    </location>
</feature>
<feature type="compositionally biased region" description="Acidic residues" evidence="4">
    <location>
        <begin position="777"/>
        <end position="804"/>
    </location>
</feature>
<keyword evidence="7" id="KW-1185">Reference proteome</keyword>
<feature type="region of interest" description="Disordered" evidence="4">
    <location>
        <begin position="227"/>
        <end position="246"/>
    </location>
</feature>
<evidence type="ECO:0000256" key="2">
    <source>
        <dbReference type="ARBA" id="ARBA00022741"/>
    </source>
</evidence>
<feature type="domain" description="ABC transporter" evidence="5">
    <location>
        <begin position="552"/>
        <end position="799"/>
    </location>
</feature>
<dbReference type="SMART" id="SM00382">
    <property type="entry name" value="AAA"/>
    <property type="match status" value="2"/>
</dbReference>
<evidence type="ECO:0000313" key="7">
    <source>
        <dbReference type="Proteomes" id="UP000294933"/>
    </source>
</evidence>
<name>A0A4Y7PUP1_9AGAM</name>
<evidence type="ECO:0000256" key="1">
    <source>
        <dbReference type="ARBA" id="ARBA00022737"/>
    </source>
</evidence>
<dbReference type="InterPro" id="IPR027417">
    <property type="entry name" value="P-loop_NTPase"/>
</dbReference>
<dbReference type="Pfam" id="PF00005">
    <property type="entry name" value="ABC_tran"/>
    <property type="match status" value="3"/>
</dbReference>
<dbReference type="SUPFAM" id="SSF52540">
    <property type="entry name" value="P-loop containing nucleoside triphosphate hydrolases"/>
    <property type="match status" value="2"/>
</dbReference>
<dbReference type="PROSITE" id="PS50893">
    <property type="entry name" value="ABC_TRANSPORTER_2"/>
    <property type="match status" value="2"/>
</dbReference>
<dbReference type="EMBL" id="ML170203">
    <property type="protein sequence ID" value="TDL18835.1"/>
    <property type="molecule type" value="Genomic_DNA"/>
</dbReference>
<evidence type="ECO:0000256" key="3">
    <source>
        <dbReference type="ARBA" id="ARBA00022840"/>
    </source>
</evidence>
<dbReference type="CDD" id="cd03221">
    <property type="entry name" value="ABCF_EF-3"/>
    <property type="match status" value="1"/>
</dbReference>
<protein>
    <submittedName>
        <fullName evidence="6">P-loop containing nucleoside triphosphate hydrolase protein</fullName>
    </submittedName>
</protein>
<dbReference type="InterPro" id="IPR017871">
    <property type="entry name" value="ABC_transporter-like_CS"/>
</dbReference>
<feature type="region of interest" description="Disordered" evidence="4">
    <location>
        <begin position="1"/>
        <end position="64"/>
    </location>
</feature>
<reference evidence="6 7" key="1">
    <citation type="submission" date="2018-06" db="EMBL/GenBank/DDBJ databases">
        <title>A transcriptomic atlas of mushroom development highlights an independent origin of complex multicellularity.</title>
        <authorList>
            <consortium name="DOE Joint Genome Institute"/>
            <person name="Krizsan K."/>
            <person name="Almasi E."/>
            <person name="Merenyi Z."/>
            <person name="Sahu N."/>
            <person name="Viragh M."/>
            <person name="Koszo T."/>
            <person name="Mondo S."/>
            <person name="Kiss B."/>
            <person name="Balint B."/>
            <person name="Kues U."/>
            <person name="Barry K."/>
            <person name="Hegedus J.C."/>
            <person name="Henrissat B."/>
            <person name="Johnson J."/>
            <person name="Lipzen A."/>
            <person name="Ohm R."/>
            <person name="Nagy I."/>
            <person name="Pangilinan J."/>
            <person name="Yan J."/>
            <person name="Xiong Y."/>
            <person name="Grigoriev I.V."/>
            <person name="Hibbett D.S."/>
            <person name="Nagy L.G."/>
        </authorList>
    </citation>
    <scope>NUCLEOTIDE SEQUENCE [LARGE SCALE GENOMIC DNA]</scope>
    <source>
        <strain evidence="6 7">SZMC22713</strain>
    </source>
</reference>
<dbReference type="PANTHER" id="PTHR19211:SF135">
    <property type="entry name" value="ATPASE, PUTATIVE (AFU_ORTHOLOGUE AFUA_1G16440)-RELATED"/>
    <property type="match status" value="1"/>
</dbReference>
<evidence type="ECO:0000313" key="6">
    <source>
        <dbReference type="EMBL" id="TDL18835.1"/>
    </source>
</evidence>
<keyword evidence="1" id="KW-0677">Repeat</keyword>
<dbReference type="PROSITE" id="PS00211">
    <property type="entry name" value="ABC_TRANSPORTER_1"/>
    <property type="match status" value="1"/>
</dbReference>
<dbReference type="AlphaFoldDB" id="A0A4Y7PUP1"/>
<keyword evidence="3" id="KW-0067">ATP-binding</keyword>
<feature type="region of interest" description="Disordered" evidence="4">
    <location>
        <begin position="470"/>
        <end position="491"/>
    </location>
</feature>
<gene>
    <name evidence="6" type="ORF">BD410DRAFT_752821</name>
</gene>
<dbReference type="STRING" id="50990.A0A4Y7PUP1"/>
<dbReference type="GO" id="GO:0016887">
    <property type="term" value="F:ATP hydrolysis activity"/>
    <property type="evidence" value="ECO:0007669"/>
    <property type="project" value="InterPro"/>
</dbReference>
<dbReference type="InterPro" id="IPR003439">
    <property type="entry name" value="ABC_transporter-like_ATP-bd"/>
</dbReference>
<feature type="compositionally biased region" description="Basic and acidic residues" evidence="4">
    <location>
        <begin position="22"/>
        <end position="57"/>
    </location>
</feature>
<dbReference type="VEuPathDB" id="FungiDB:BD410DRAFT_752821"/>
<dbReference type="OrthoDB" id="2110130at2759"/>
<accession>A0A4Y7PUP1</accession>
<dbReference type="PANTHER" id="PTHR19211">
    <property type="entry name" value="ATP-BINDING TRANSPORT PROTEIN-RELATED"/>
    <property type="match status" value="1"/>
</dbReference>
<sequence length="848" mass="91272">MPITKLANLSLSTDDVGADQSLSDKGKDSVGAKSVKDKSTSADKKKVKEKVKEKETKTNGPEITATSQTSRFHVDTLSTLSTEIDLKQVNISVGLTDLLVDAHLRLKAGVHYALVGRNGEGKSTLLKAISDRLIPGLPENLGILLVSQTDDTASSTTSSNPTSTGLFVDEDEDAEGLSFLEEFDDDSGKGVGAKKGEITVTERVIKSDHKREKALAEQRLLLSALSATTASPTSSTPTSTSASPQGKIMHQTLLKINLSRALSALTTARKVAQRRSGARGAEARKEVLRCEGVVDEEEEEEVDEVKLSIEANELLADVQGTLDSISASTTPSLARTILLGLGFTSSQLDAPFTTLSGGWRSRCVLAGALVRGVDLLMLDEPTNYLDIMSVIWLQNYLSSVTSTLLVIAHDRAFIDSIADETIILRHKSLSYYPMNLSLTELSLRKERRGKMKQKDAMDKKRSAIERSIESGRRGARKTGDEGRMRMVKSRQKKLDERWGVETSAKGTRFKLNRDRAGWQDTRNVQLEIEELDKPIKWTFPDPEPMRFPGALISASNISFSYPLPTKSGSSAKAKAMIARGPLVLDDVSLTIHPGARVGLVGQNGEGKSTLVKLLIGSPGFPLPQKGSVERHSRLRFGYFDQHSVEILSGEEVKGRNAVEYFVEKMGAGAGGIGGGEVDEQSARAFLGSLGLKGKTAVNPIGTLSGGQKVRLALALVVYPAPDLLVLDEATTHLDKDTIVAFIRALRRYSGAVLLVSHDRHFVKCVIEGAPILPPSSDLDDDGGGDYGDDDDGEGEGSDSDSDGEEVGKVGSVYAVGPKGRVKLLPGGVDDYVKVVEKRMRKLGLVPKG</sequence>
<feature type="region of interest" description="Disordered" evidence="4">
    <location>
        <begin position="773"/>
        <end position="812"/>
    </location>
</feature>
<organism evidence="6 7">
    <name type="scientific">Rickenella mellea</name>
    <dbReference type="NCBI Taxonomy" id="50990"/>
    <lineage>
        <taxon>Eukaryota</taxon>
        <taxon>Fungi</taxon>
        <taxon>Dikarya</taxon>
        <taxon>Basidiomycota</taxon>
        <taxon>Agaricomycotina</taxon>
        <taxon>Agaricomycetes</taxon>
        <taxon>Hymenochaetales</taxon>
        <taxon>Rickenellaceae</taxon>
        <taxon>Rickenella</taxon>
    </lineage>
</organism>
<keyword evidence="2" id="KW-0547">Nucleotide-binding</keyword>
<dbReference type="InterPro" id="IPR003593">
    <property type="entry name" value="AAA+_ATPase"/>
</dbReference>
<dbReference type="GO" id="GO:0005524">
    <property type="term" value="F:ATP binding"/>
    <property type="evidence" value="ECO:0007669"/>
    <property type="project" value="UniProtKB-KW"/>
</dbReference>